<gene>
    <name evidence="3" type="ORF">FYJ58_00620</name>
</gene>
<sequence>MSISSNRISSSQPAINQTSTNKASTRSVGSLSNYATSTPAKQISVGEVIKGEVTDLRNNEVTVTLEDNTVVTGHLENGEQLAIGDMAAFRIKDISINGIVLEALPKSQALIENSTITKALEEAGLPKNDKNRLIVHELMKQGMPINKQSIQSILIQSYTHKTLDISTIVLMAKHHISMENGAGEQLQNHINNTHSMIPEIKQLAELVTDFFEEQLPFFSTEQTVLLGKEMLQIVLSNESPNFHAQKTPDLSFLSISQREELTELLESFSLDEIQKNDVLNGSISLRDAKNLILLNMESAKELDFQKQEELRNSIIEEAEHSNVPVDEAVLEQELSSLPKTIDLFDSPIVKSIFESYHNYQLDQNELAAFLQPEEIKKLGELLENFPISPTLKELISSGDASVKEVLTTLKNVLSFTPANETKELFHSKEFLKIFQTFLLSEWTLTPKDLKDPQKMNSFYDKMYQQLEHLSKLNLGRGSGETASNSLKQNLLFTQTLNDIFTYIPLPLRLKEQLTQADLYVYTKKKDLAANSSNLSVLLHLDMEFLGSLDIHLTLNNNRINAKFYSEEENTKQLLLNNIADLEHNLNEKGYLFQSEFSIQEKSVDIVKDFMEQGVKSTSLKRYTFDIRA</sequence>
<feature type="compositionally biased region" description="Low complexity" evidence="1">
    <location>
        <begin position="1"/>
        <end position="11"/>
    </location>
</feature>
<dbReference type="Proteomes" id="UP000482209">
    <property type="component" value="Unassembled WGS sequence"/>
</dbReference>
<dbReference type="InterPro" id="IPR038610">
    <property type="entry name" value="FliK-like_C_sf"/>
</dbReference>
<feature type="domain" description="Flagellar hook-length control protein-like C-terminal" evidence="2">
    <location>
        <begin position="529"/>
        <end position="599"/>
    </location>
</feature>
<dbReference type="EMBL" id="VUMT01000001">
    <property type="protein sequence ID" value="MSS62397.1"/>
    <property type="molecule type" value="Genomic_DNA"/>
</dbReference>
<protein>
    <submittedName>
        <fullName evidence="3">Flagellar hook-length control protein FliK</fullName>
    </submittedName>
</protein>
<keyword evidence="3" id="KW-0969">Cilium</keyword>
<keyword evidence="3" id="KW-0966">Cell projection</keyword>
<evidence type="ECO:0000256" key="1">
    <source>
        <dbReference type="SAM" id="MobiDB-lite"/>
    </source>
</evidence>
<dbReference type="Pfam" id="PF02120">
    <property type="entry name" value="Flg_hook"/>
    <property type="match status" value="1"/>
</dbReference>
<dbReference type="RefSeq" id="WP_154515699.1">
    <property type="nucleotide sequence ID" value="NZ_VUMT01000001.1"/>
</dbReference>
<proteinExistence type="predicted"/>
<dbReference type="AlphaFoldDB" id="A0A6L5XV64"/>
<evidence type="ECO:0000259" key="2">
    <source>
        <dbReference type="Pfam" id="PF02120"/>
    </source>
</evidence>
<dbReference type="Gene3D" id="3.30.750.140">
    <property type="match status" value="1"/>
</dbReference>
<feature type="region of interest" description="Disordered" evidence="1">
    <location>
        <begin position="1"/>
        <end position="33"/>
    </location>
</feature>
<evidence type="ECO:0000313" key="4">
    <source>
        <dbReference type="Proteomes" id="UP000482209"/>
    </source>
</evidence>
<reference evidence="3 4" key="1">
    <citation type="submission" date="2019-08" db="EMBL/GenBank/DDBJ databases">
        <title>In-depth cultivation of the pig gut microbiome towards novel bacterial diversity and tailored functional studies.</title>
        <authorList>
            <person name="Wylensek D."/>
            <person name="Hitch T.C.A."/>
            <person name="Clavel T."/>
        </authorList>
    </citation>
    <scope>NUCLEOTIDE SEQUENCE [LARGE SCALE GENOMIC DNA]</scope>
    <source>
        <strain evidence="3 4">WCA-693-APC-MOT-I</strain>
    </source>
</reference>
<keyword evidence="3" id="KW-0282">Flagellum</keyword>
<dbReference type="InterPro" id="IPR021136">
    <property type="entry name" value="Flagellar_hook_control-like_C"/>
</dbReference>
<organism evidence="3 4">
    <name type="scientific">Velocimicrobium porci</name>
    <dbReference type="NCBI Taxonomy" id="2606634"/>
    <lineage>
        <taxon>Bacteria</taxon>
        <taxon>Bacillati</taxon>
        <taxon>Bacillota</taxon>
        <taxon>Clostridia</taxon>
        <taxon>Lachnospirales</taxon>
        <taxon>Lachnospiraceae</taxon>
        <taxon>Velocimicrobium</taxon>
    </lineage>
</organism>
<comment type="caution">
    <text evidence="3">The sequence shown here is derived from an EMBL/GenBank/DDBJ whole genome shotgun (WGS) entry which is preliminary data.</text>
</comment>
<keyword evidence="4" id="KW-1185">Reference proteome</keyword>
<accession>A0A6L5XV64</accession>
<feature type="compositionally biased region" description="Polar residues" evidence="1">
    <location>
        <begin position="12"/>
        <end position="33"/>
    </location>
</feature>
<name>A0A6L5XV64_9FIRM</name>
<evidence type="ECO:0000313" key="3">
    <source>
        <dbReference type="EMBL" id="MSS62397.1"/>
    </source>
</evidence>